<dbReference type="Proteomes" id="UP000645217">
    <property type="component" value="Unassembled WGS sequence"/>
</dbReference>
<dbReference type="Gene3D" id="1.10.1740.10">
    <property type="match status" value="1"/>
</dbReference>
<keyword evidence="4" id="KW-0804">Transcription</keyword>
<protein>
    <submittedName>
        <fullName evidence="9">RNA polymerase sigma24 factor</fullName>
    </submittedName>
</protein>
<dbReference type="SUPFAM" id="SSF88659">
    <property type="entry name" value="Sigma3 and sigma4 domains of RNA polymerase sigma factors"/>
    <property type="match status" value="1"/>
</dbReference>
<dbReference type="Pfam" id="PF08281">
    <property type="entry name" value="Sigma70_r4_2"/>
    <property type="match status" value="1"/>
</dbReference>
<dbReference type="InterPro" id="IPR046531">
    <property type="entry name" value="DUF6596"/>
</dbReference>
<dbReference type="GO" id="GO:0016987">
    <property type="term" value="F:sigma factor activity"/>
    <property type="evidence" value="ECO:0007669"/>
    <property type="project" value="UniProtKB-KW"/>
</dbReference>
<dbReference type="PANTHER" id="PTHR47756">
    <property type="entry name" value="BLL6612 PROTEIN-RELATED"/>
    <property type="match status" value="1"/>
</dbReference>
<name>A0A917RE38_9ACTN</name>
<dbReference type="InterPro" id="IPR036388">
    <property type="entry name" value="WH-like_DNA-bd_sf"/>
</dbReference>
<organism evidence="9 10">
    <name type="scientific">Sphaerisporangium melleum</name>
    <dbReference type="NCBI Taxonomy" id="321316"/>
    <lineage>
        <taxon>Bacteria</taxon>
        <taxon>Bacillati</taxon>
        <taxon>Actinomycetota</taxon>
        <taxon>Actinomycetes</taxon>
        <taxon>Streptosporangiales</taxon>
        <taxon>Streptosporangiaceae</taxon>
        <taxon>Sphaerisporangium</taxon>
    </lineage>
</organism>
<evidence type="ECO:0000259" key="6">
    <source>
        <dbReference type="Pfam" id="PF04542"/>
    </source>
</evidence>
<evidence type="ECO:0000313" key="10">
    <source>
        <dbReference type="Proteomes" id="UP000645217"/>
    </source>
</evidence>
<evidence type="ECO:0000256" key="5">
    <source>
        <dbReference type="SAM" id="MobiDB-lite"/>
    </source>
</evidence>
<evidence type="ECO:0000256" key="3">
    <source>
        <dbReference type="ARBA" id="ARBA00023082"/>
    </source>
</evidence>
<dbReference type="InterPro" id="IPR013325">
    <property type="entry name" value="RNA_pol_sigma_r2"/>
</dbReference>
<accession>A0A917RE38</accession>
<evidence type="ECO:0000256" key="4">
    <source>
        <dbReference type="ARBA" id="ARBA00023163"/>
    </source>
</evidence>
<dbReference type="Gene3D" id="1.10.10.10">
    <property type="entry name" value="Winged helix-like DNA-binding domain superfamily/Winged helix DNA-binding domain"/>
    <property type="match status" value="1"/>
</dbReference>
<dbReference type="Pfam" id="PF04542">
    <property type="entry name" value="Sigma70_r2"/>
    <property type="match status" value="1"/>
</dbReference>
<dbReference type="GO" id="GO:0003677">
    <property type="term" value="F:DNA binding"/>
    <property type="evidence" value="ECO:0007669"/>
    <property type="project" value="InterPro"/>
</dbReference>
<dbReference type="PANTHER" id="PTHR47756:SF2">
    <property type="entry name" value="BLL6612 PROTEIN"/>
    <property type="match status" value="1"/>
</dbReference>
<dbReference type="EMBL" id="BMNT01000029">
    <property type="protein sequence ID" value="GGL02419.1"/>
    <property type="molecule type" value="Genomic_DNA"/>
</dbReference>
<dbReference type="SUPFAM" id="SSF88946">
    <property type="entry name" value="Sigma2 domain of RNA polymerase sigma factors"/>
    <property type="match status" value="1"/>
</dbReference>
<evidence type="ECO:0000259" key="7">
    <source>
        <dbReference type="Pfam" id="PF08281"/>
    </source>
</evidence>
<dbReference type="InterPro" id="IPR013249">
    <property type="entry name" value="RNA_pol_sigma70_r4_t2"/>
</dbReference>
<evidence type="ECO:0000256" key="1">
    <source>
        <dbReference type="ARBA" id="ARBA00010641"/>
    </source>
</evidence>
<feature type="domain" description="DUF6596" evidence="8">
    <location>
        <begin position="205"/>
        <end position="305"/>
    </location>
</feature>
<evidence type="ECO:0000256" key="2">
    <source>
        <dbReference type="ARBA" id="ARBA00023015"/>
    </source>
</evidence>
<comment type="caution">
    <text evidence="9">The sequence shown here is derived from an EMBL/GenBank/DDBJ whole genome shotgun (WGS) entry which is preliminary data.</text>
</comment>
<proteinExistence type="inferred from homology"/>
<keyword evidence="2" id="KW-0805">Transcription regulation</keyword>
<keyword evidence="10" id="KW-1185">Reference proteome</keyword>
<gene>
    <name evidence="9" type="primary">rpoE</name>
    <name evidence="9" type="ORF">GCM10007964_50620</name>
</gene>
<comment type="similarity">
    <text evidence="1">Belongs to the sigma-70 factor family. ECF subfamily.</text>
</comment>
<dbReference type="InterPro" id="IPR013324">
    <property type="entry name" value="RNA_pol_sigma_r3/r4-like"/>
</dbReference>
<evidence type="ECO:0000259" key="8">
    <source>
        <dbReference type="Pfam" id="PF20239"/>
    </source>
</evidence>
<feature type="domain" description="RNA polymerase sigma factor 70 region 4 type 2" evidence="7">
    <location>
        <begin position="136"/>
        <end position="186"/>
    </location>
</feature>
<feature type="region of interest" description="Disordered" evidence="5">
    <location>
        <begin position="1"/>
        <end position="20"/>
    </location>
</feature>
<sequence>MLAGRTAAAGAGRAAPNGTRGVVVRTGQQVEELLRELAPQVLGALVRRHGRFDAAEDAVQEALLAAAVQWPKQGVPDAPKAWLVTVATRRLTDLWRSDQARRAREVTVTAMTPGGEVTKGPGEDAPADRDDTLLLLFMCCHPALSQPSQLALTLRAVGGLTTAQIAHAFLVPEATMAQRISRAKQRVKATGIPFGPPPESERAERLRVVLHVLYLIFNEGYTASSGDDLHRADLTGEAIRLTRAVHRLLPADGEVAGLLALMLLTDARRAARTDDTGRLIPLAEQDRGRWDHAQIHQGLTLIAAALAGAPLGPYQLQAAIAAVHAEAPTAERTDWPQILALYRLLSRVAPSPVVTLNHAVALAMADGPAAGLALLATLEGDERLAGHHRLDAVRAHLLEMAGDLPGAHAAYRAAARRTTSLPERHYLEGRAGRLEHLAAGRSPD</sequence>
<feature type="domain" description="RNA polymerase sigma-70 region 2" evidence="6">
    <location>
        <begin position="33"/>
        <end position="99"/>
    </location>
</feature>
<evidence type="ECO:0000313" key="9">
    <source>
        <dbReference type="EMBL" id="GGL02419.1"/>
    </source>
</evidence>
<reference evidence="9" key="2">
    <citation type="submission" date="2020-09" db="EMBL/GenBank/DDBJ databases">
        <authorList>
            <person name="Sun Q."/>
            <person name="Ohkuma M."/>
        </authorList>
    </citation>
    <scope>NUCLEOTIDE SEQUENCE</scope>
    <source>
        <strain evidence="9">JCM 13064</strain>
    </source>
</reference>
<dbReference type="InterPro" id="IPR007627">
    <property type="entry name" value="RNA_pol_sigma70_r2"/>
</dbReference>
<reference evidence="9" key="1">
    <citation type="journal article" date="2014" name="Int. J. Syst. Evol. Microbiol.">
        <title>Complete genome sequence of Corynebacterium casei LMG S-19264T (=DSM 44701T), isolated from a smear-ripened cheese.</title>
        <authorList>
            <consortium name="US DOE Joint Genome Institute (JGI-PGF)"/>
            <person name="Walter F."/>
            <person name="Albersmeier A."/>
            <person name="Kalinowski J."/>
            <person name="Ruckert C."/>
        </authorList>
    </citation>
    <scope>NUCLEOTIDE SEQUENCE</scope>
    <source>
        <strain evidence="9">JCM 13064</strain>
    </source>
</reference>
<dbReference type="AlphaFoldDB" id="A0A917RE38"/>
<keyword evidence="3" id="KW-0731">Sigma factor</keyword>
<dbReference type="Pfam" id="PF20239">
    <property type="entry name" value="DUF6596"/>
    <property type="match status" value="1"/>
</dbReference>
<dbReference type="GO" id="GO:0006352">
    <property type="term" value="P:DNA-templated transcription initiation"/>
    <property type="evidence" value="ECO:0007669"/>
    <property type="project" value="InterPro"/>
</dbReference>